<comment type="caution">
    <text evidence="4">The sequence shown here is derived from an EMBL/GenBank/DDBJ whole genome shotgun (WGS) entry which is preliminary data.</text>
</comment>
<keyword evidence="1 4" id="KW-0378">Hydrolase</keyword>
<keyword evidence="5" id="KW-1185">Reference proteome</keyword>
<dbReference type="Pfam" id="PF00326">
    <property type="entry name" value="Peptidase_S9"/>
    <property type="match status" value="1"/>
</dbReference>
<evidence type="ECO:0000259" key="3">
    <source>
        <dbReference type="Pfam" id="PF00326"/>
    </source>
</evidence>
<name>A0ABW9V0R1_9SPHN</name>
<feature type="signal peptide" evidence="2">
    <location>
        <begin position="1"/>
        <end position="23"/>
    </location>
</feature>
<dbReference type="PANTHER" id="PTHR42776:SF27">
    <property type="entry name" value="DIPEPTIDYL PEPTIDASE FAMILY MEMBER 6"/>
    <property type="match status" value="1"/>
</dbReference>
<dbReference type="GO" id="GO:0016787">
    <property type="term" value="F:hydrolase activity"/>
    <property type="evidence" value="ECO:0007669"/>
    <property type="project" value="UniProtKB-KW"/>
</dbReference>
<gene>
    <name evidence="4" type="ORF">GRI72_06850</name>
</gene>
<dbReference type="EMBL" id="WTYO01000002">
    <property type="protein sequence ID" value="MXO68542.1"/>
    <property type="molecule type" value="Genomic_DNA"/>
</dbReference>
<protein>
    <submittedName>
        <fullName evidence="4">Alpha/beta fold hydrolase</fullName>
    </submittedName>
</protein>
<dbReference type="PANTHER" id="PTHR42776">
    <property type="entry name" value="SERINE PEPTIDASE S9 FAMILY MEMBER"/>
    <property type="match status" value="1"/>
</dbReference>
<evidence type="ECO:0000313" key="4">
    <source>
        <dbReference type="EMBL" id="MXO68542.1"/>
    </source>
</evidence>
<proteinExistence type="predicted"/>
<evidence type="ECO:0000256" key="1">
    <source>
        <dbReference type="ARBA" id="ARBA00022801"/>
    </source>
</evidence>
<keyword evidence="2" id="KW-0732">Signal</keyword>
<evidence type="ECO:0000313" key="5">
    <source>
        <dbReference type="Proteomes" id="UP000444401"/>
    </source>
</evidence>
<reference evidence="4 5" key="1">
    <citation type="submission" date="2019-12" db="EMBL/GenBank/DDBJ databases">
        <title>Genomic-based taxomic classification of the family Erythrobacteraceae.</title>
        <authorList>
            <person name="Xu L."/>
        </authorList>
    </citation>
    <scope>NUCLEOTIDE SEQUENCE [LARGE SCALE GENOMIC DNA]</scope>
    <source>
        <strain evidence="4 5">H32</strain>
    </source>
</reference>
<sequence>MRSWSVGLFTALLSLAGPDAATASGVAVPEAGAETAPPTIPVEAFTAPAGLADAELSATGAAFAYVRVEDGRAILKVHSSDDLRALSAVDLGSADDVNWFRWAGDDTLLVSVMLEQENNRYHARFSRLMAFDVPRQTLRYVGLKQGIVGDDVIHVDRAGRYFLLSVRRDQTASPEVWRVSLDQGEGAEPERVQEKTRGVDRWWADNAGVVRLGMRFSEYGSARIWYRSGPGEPFRKITRVSAGSDAWSYWREPSFRAGSDLGYVMASGDGGRRVLREIDYRTGELGRVVYEHAEWDLDRAVYDASGRLLGVVYTDDEPRTHWFDGELRALQQRLQQVLPGSNVRMIDLAGTDRMLVRQSGPADPGGLYVFTPGEGRLDLVGNIRPQIDIRHLAPSSAHSFTARDGTEIRAYLTLPRGSGRERLPLIVMPHGGPFGVRDALVYSDWVQLLANRGYAVLQPNFRGSSGRGEAFEALGAGQIGGAMQDDLDDAMDWAVEAGFADPARVCLVGASYGGYAALWGAIRNPERYRCAASYSGVTDWEDMLRHDRRFLHRSTYSQWRERVRGEEDFDEDAISPARQARRLSRPVFLAQGRHDKVVPLRQFTLMVDAAKDAGVALETLVLDDTHHLEDPENEAEFLSALLDFLHRHNPAD</sequence>
<accession>A0ABW9V0R1</accession>
<organism evidence="4 5">
    <name type="scientific">Pelagerythrobacter marinus</name>
    <dbReference type="NCBI Taxonomy" id="538382"/>
    <lineage>
        <taxon>Bacteria</taxon>
        <taxon>Pseudomonadati</taxon>
        <taxon>Pseudomonadota</taxon>
        <taxon>Alphaproteobacteria</taxon>
        <taxon>Sphingomonadales</taxon>
        <taxon>Erythrobacteraceae</taxon>
        <taxon>Pelagerythrobacter</taxon>
    </lineage>
</organism>
<dbReference type="InterPro" id="IPR001375">
    <property type="entry name" value="Peptidase_S9_cat"/>
</dbReference>
<dbReference type="SUPFAM" id="SSF82171">
    <property type="entry name" value="DPP6 N-terminal domain-like"/>
    <property type="match status" value="1"/>
</dbReference>
<dbReference type="SUPFAM" id="SSF53474">
    <property type="entry name" value="alpha/beta-Hydrolases"/>
    <property type="match status" value="1"/>
</dbReference>
<evidence type="ECO:0000256" key="2">
    <source>
        <dbReference type="SAM" id="SignalP"/>
    </source>
</evidence>
<dbReference type="Gene3D" id="3.40.50.1820">
    <property type="entry name" value="alpha/beta hydrolase"/>
    <property type="match status" value="1"/>
</dbReference>
<dbReference type="RefSeq" id="WP_160733165.1">
    <property type="nucleotide sequence ID" value="NZ_WTYO01000002.1"/>
</dbReference>
<dbReference type="Proteomes" id="UP000444401">
    <property type="component" value="Unassembled WGS sequence"/>
</dbReference>
<dbReference type="InterPro" id="IPR029058">
    <property type="entry name" value="AB_hydrolase_fold"/>
</dbReference>
<feature type="chain" id="PRO_5047110870" evidence="2">
    <location>
        <begin position="24"/>
        <end position="652"/>
    </location>
</feature>
<feature type="domain" description="Peptidase S9 prolyl oligopeptidase catalytic" evidence="3">
    <location>
        <begin position="446"/>
        <end position="648"/>
    </location>
</feature>